<reference evidence="6" key="1">
    <citation type="submission" date="2018-09" db="EMBL/GenBank/DDBJ databases">
        <authorList>
            <person name="Livingstone P.G."/>
            <person name="Whitworth D.E."/>
        </authorList>
    </citation>
    <scope>NUCLEOTIDE SEQUENCE [LARGE SCALE GENOMIC DNA]</scope>
    <source>
        <strain evidence="6">CA040B</strain>
    </source>
</reference>
<dbReference type="InterPro" id="IPR029063">
    <property type="entry name" value="SAM-dependent_MTases_sf"/>
</dbReference>
<dbReference type="Proteomes" id="UP000273405">
    <property type="component" value="Unassembled WGS sequence"/>
</dbReference>
<sequence length="305" mass="33146">MAKTTPSRTALKIARFMVLLDAMPHLRDVLPTGAAATVERILLSSQALPARQVEGMRSPATIRFAHLSERLLGQGQLVWFGLRKRWMAEQVEAAIAAGARQLLVLGAGFDPLAAMVAARHPEVLCLELDAPQTAEPKRTGILRAGLARANHQVITADLSRQSLAEALSRSPWNPELRSILVAEGLLMYLKPAEVKGFFNAARALTGTGSRIAFSSVGADEHGNPRLGVLDRPIRFALRLAGEPMHWGIRPADVPAFLGHLGFRALAQPTPDSLRERHLAPLGLPDEPLRPYEHLVLAEDVRVESA</sequence>
<keyword evidence="4" id="KW-0949">S-adenosyl-L-methionine</keyword>
<dbReference type="GO" id="GO:0032259">
    <property type="term" value="P:methylation"/>
    <property type="evidence" value="ECO:0007669"/>
    <property type="project" value="UniProtKB-KW"/>
</dbReference>
<evidence type="ECO:0000256" key="2">
    <source>
        <dbReference type="ARBA" id="ARBA00022603"/>
    </source>
</evidence>
<evidence type="ECO:0000313" key="6">
    <source>
        <dbReference type="Proteomes" id="UP000273405"/>
    </source>
</evidence>
<dbReference type="SUPFAM" id="SSF53335">
    <property type="entry name" value="S-adenosyl-L-methionine-dependent methyltransferases"/>
    <property type="match status" value="1"/>
</dbReference>
<name>A0A3A8NQY8_9BACT</name>
<dbReference type="EMBL" id="RAWG01000018">
    <property type="protein sequence ID" value="RKH46757.1"/>
    <property type="molecule type" value="Genomic_DNA"/>
</dbReference>
<keyword evidence="2 4" id="KW-0489">Methyltransferase</keyword>
<dbReference type="GO" id="GO:0008168">
    <property type="term" value="F:methyltransferase activity"/>
    <property type="evidence" value="ECO:0007669"/>
    <property type="project" value="UniProtKB-UniRule"/>
</dbReference>
<dbReference type="RefSeq" id="WP_120624061.1">
    <property type="nucleotide sequence ID" value="NZ_RAWG01000018.1"/>
</dbReference>
<dbReference type="InterPro" id="IPR011610">
    <property type="entry name" value="SAM_mthyl_Trfase_ML2640-like"/>
</dbReference>
<dbReference type="EC" id="2.1.1.-" evidence="4"/>
<dbReference type="Gene3D" id="3.40.50.150">
    <property type="entry name" value="Vaccinia Virus protein VP39"/>
    <property type="match status" value="1"/>
</dbReference>
<proteinExistence type="inferred from homology"/>
<accession>A0A3A8NQY8</accession>
<dbReference type="InterPro" id="IPR007213">
    <property type="entry name" value="Ppm1/Ppm2/Tcmp"/>
</dbReference>
<organism evidence="5 6">
    <name type="scientific">Corallococcus sicarius</name>
    <dbReference type="NCBI Taxonomy" id="2316726"/>
    <lineage>
        <taxon>Bacteria</taxon>
        <taxon>Pseudomonadati</taxon>
        <taxon>Myxococcota</taxon>
        <taxon>Myxococcia</taxon>
        <taxon>Myxococcales</taxon>
        <taxon>Cystobacterineae</taxon>
        <taxon>Myxococcaceae</taxon>
        <taxon>Corallococcus</taxon>
    </lineage>
</organism>
<comment type="function">
    <text evidence="4">Exhibits S-adenosyl-L-methionine-dependent methyltransferase activity.</text>
</comment>
<dbReference type="NCBIfam" id="TIGR00027">
    <property type="entry name" value="mthyl_TIGR00027"/>
    <property type="match status" value="1"/>
</dbReference>
<comment type="caution">
    <text evidence="5">The sequence shown here is derived from an EMBL/GenBank/DDBJ whole genome shotgun (WGS) entry which is preliminary data.</text>
</comment>
<dbReference type="Pfam" id="PF04072">
    <property type="entry name" value="LCM"/>
    <property type="match status" value="1"/>
</dbReference>
<keyword evidence="3 5" id="KW-0808">Transferase</keyword>
<evidence type="ECO:0000313" key="5">
    <source>
        <dbReference type="EMBL" id="RKH46757.1"/>
    </source>
</evidence>
<evidence type="ECO:0000256" key="3">
    <source>
        <dbReference type="ARBA" id="ARBA00022679"/>
    </source>
</evidence>
<protein>
    <recommendedName>
        <fullName evidence="4">S-adenosyl-L-methionine-dependent methyltransferase</fullName>
        <ecNumber evidence="4">2.1.1.-</ecNumber>
    </recommendedName>
</protein>
<keyword evidence="6" id="KW-1185">Reference proteome</keyword>
<evidence type="ECO:0000256" key="4">
    <source>
        <dbReference type="RuleBase" id="RU362030"/>
    </source>
</evidence>
<gene>
    <name evidence="5" type="ORF">D7X12_04660</name>
</gene>
<evidence type="ECO:0000256" key="1">
    <source>
        <dbReference type="ARBA" id="ARBA00008138"/>
    </source>
</evidence>
<comment type="similarity">
    <text evidence="1 4">Belongs to the UPF0677 family.</text>
</comment>
<dbReference type="PANTHER" id="PTHR43619:SF2">
    <property type="entry name" value="S-ADENOSYL-L-METHIONINE-DEPENDENT METHYLTRANSFERASES SUPERFAMILY PROTEIN"/>
    <property type="match status" value="1"/>
</dbReference>
<dbReference type="OrthoDB" id="9806164at2"/>
<dbReference type="AlphaFoldDB" id="A0A3A8NQY8"/>
<dbReference type="PANTHER" id="PTHR43619">
    <property type="entry name" value="S-ADENOSYL-L-METHIONINE-DEPENDENT METHYLTRANSFERASE YKTD-RELATED"/>
    <property type="match status" value="1"/>
</dbReference>